<evidence type="ECO:0000259" key="7">
    <source>
        <dbReference type="PROSITE" id="PS50011"/>
    </source>
</evidence>
<evidence type="ECO:0000256" key="2">
    <source>
        <dbReference type="ARBA" id="ARBA00022741"/>
    </source>
</evidence>
<dbReference type="SMART" id="SM00220">
    <property type="entry name" value="S_TKc"/>
    <property type="match status" value="1"/>
</dbReference>
<reference evidence="8 9" key="1">
    <citation type="journal article" date="2023" name="Elife">
        <title>Identification of key yeast species and microbe-microbe interactions impacting larval growth of Drosophila in the wild.</title>
        <authorList>
            <person name="Mure A."/>
            <person name="Sugiura Y."/>
            <person name="Maeda R."/>
            <person name="Honda K."/>
            <person name="Sakurai N."/>
            <person name="Takahashi Y."/>
            <person name="Watada M."/>
            <person name="Katoh T."/>
            <person name="Gotoh A."/>
            <person name="Gotoh Y."/>
            <person name="Taniguchi I."/>
            <person name="Nakamura K."/>
            <person name="Hayashi T."/>
            <person name="Katayama T."/>
            <person name="Uemura T."/>
            <person name="Hattori Y."/>
        </authorList>
    </citation>
    <scope>NUCLEOTIDE SEQUENCE [LARGE SCALE GENOMIC DNA]</scope>
    <source>
        <strain evidence="8 9">KH-74</strain>
    </source>
</reference>
<keyword evidence="2" id="KW-0547">Nucleotide-binding</keyword>
<dbReference type="PROSITE" id="PS50011">
    <property type="entry name" value="PROTEIN_KINASE_DOM"/>
    <property type="match status" value="1"/>
</dbReference>
<dbReference type="EMBL" id="BTGD01000003">
    <property type="protein sequence ID" value="GMM54957.1"/>
    <property type="molecule type" value="Genomic_DNA"/>
</dbReference>
<feature type="domain" description="Protein kinase" evidence="7">
    <location>
        <begin position="558"/>
        <end position="898"/>
    </location>
</feature>
<dbReference type="PANTHER" id="PTHR11042">
    <property type="entry name" value="EUKARYOTIC TRANSLATION INITIATION FACTOR 2-ALPHA KINASE EIF2-ALPHA KINASE -RELATED"/>
    <property type="match status" value="1"/>
</dbReference>
<dbReference type="InterPro" id="IPR011009">
    <property type="entry name" value="Kinase-like_dom_sf"/>
</dbReference>
<proteinExistence type="inferred from homology"/>
<feature type="region of interest" description="Disordered" evidence="6">
    <location>
        <begin position="369"/>
        <end position="395"/>
    </location>
</feature>
<dbReference type="Proteomes" id="UP001377567">
    <property type="component" value="Unassembled WGS sequence"/>
</dbReference>
<evidence type="ECO:0000256" key="4">
    <source>
        <dbReference type="ARBA" id="ARBA00022840"/>
    </source>
</evidence>
<evidence type="ECO:0000256" key="5">
    <source>
        <dbReference type="ARBA" id="ARBA00037982"/>
    </source>
</evidence>
<organism evidence="8 9">
    <name type="scientific">Maudiozyma humilis</name>
    <name type="common">Sour dough yeast</name>
    <name type="synonym">Kazachstania humilis</name>
    <dbReference type="NCBI Taxonomy" id="51915"/>
    <lineage>
        <taxon>Eukaryota</taxon>
        <taxon>Fungi</taxon>
        <taxon>Dikarya</taxon>
        <taxon>Ascomycota</taxon>
        <taxon>Saccharomycotina</taxon>
        <taxon>Saccharomycetes</taxon>
        <taxon>Saccharomycetales</taxon>
        <taxon>Saccharomycetaceae</taxon>
        <taxon>Maudiozyma</taxon>
    </lineage>
</organism>
<keyword evidence="1" id="KW-0808">Transferase</keyword>
<feature type="compositionally biased region" description="Polar residues" evidence="6">
    <location>
        <begin position="129"/>
        <end position="149"/>
    </location>
</feature>
<protein>
    <submittedName>
        <fullName evidence="8">Tyrosine protein kinase</fullName>
    </submittedName>
</protein>
<dbReference type="PROSITE" id="PS00108">
    <property type="entry name" value="PROTEIN_KINASE_ST"/>
    <property type="match status" value="1"/>
</dbReference>
<evidence type="ECO:0000313" key="9">
    <source>
        <dbReference type="Proteomes" id="UP001377567"/>
    </source>
</evidence>
<dbReference type="GO" id="GO:0004713">
    <property type="term" value="F:protein tyrosine kinase activity"/>
    <property type="evidence" value="ECO:0007669"/>
    <property type="project" value="TreeGrafter"/>
</dbReference>
<feature type="compositionally biased region" description="Polar residues" evidence="6">
    <location>
        <begin position="369"/>
        <end position="385"/>
    </location>
</feature>
<feature type="region of interest" description="Disordered" evidence="6">
    <location>
        <begin position="474"/>
        <end position="493"/>
    </location>
</feature>
<dbReference type="Gene3D" id="3.30.200.20">
    <property type="entry name" value="Phosphorylase Kinase, domain 1"/>
    <property type="match status" value="1"/>
</dbReference>
<feature type="compositionally biased region" description="Basic and acidic residues" evidence="6">
    <location>
        <begin position="42"/>
        <end position="52"/>
    </location>
</feature>
<comment type="caution">
    <text evidence="8">The sequence shown here is derived from an EMBL/GenBank/DDBJ whole genome shotgun (WGS) entry which is preliminary data.</text>
</comment>
<dbReference type="AlphaFoldDB" id="A0AAV5RV15"/>
<feature type="compositionally biased region" description="Polar residues" evidence="6">
    <location>
        <begin position="30"/>
        <end position="41"/>
    </location>
</feature>
<keyword evidence="9" id="KW-1185">Reference proteome</keyword>
<dbReference type="Pfam" id="PF00069">
    <property type="entry name" value="Pkinase"/>
    <property type="match status" value="1"/>
</dbReference>
<keyword evidence="4" id="KW-0067">ATP-binding</keyword>
<dbReference type="GO" id="GO:0005524">
    <property type="term" value="F:ATP binding"/>
    <property type="evidence" value="ECO:0007669"/>
    <property type="project" value="UniProtKB-KW"/>
</dbReference>
<evidence type="ECO:0000256" key="6">
    <source>
        <dbReference type="SAM" id="MobiDB-lite"/>
    </source>
</evidence>
<evidence type="ECO:0000256" key="3">
    <source>
        <dbReference type="ARBA" id="ARBA00022777"/>
    </source>
</evidence>
<dbReference type="PANTHER" id="PTHR11042:SF196">
    <property type="entry name" value="MITOSIS INHIBITOR PROTEIN KINASE SWE1"/>
    <property type="match status" value="1"/>
</dbReference>
<evidence type="ECO:0000256" key="1">
    <source>
        <dbReference type="ARBA" id="ARBA00022679"/>
    </source>
</evidence>
<name>A0AAV5RV15_MAUHU</name>
<dbReference type="Gene3D" id="1.10.510.10">
    <property type="entry name" value="Transferase(Phosphotransferase) domain 1"/>
    <property type="match status" value="1"/>
</dbReference>
<dbReference type="InterPro" id="IPR008271">
    <property type="entry name" value="Ser/Thr_kinase_AS"/>
</dbReference>
<comment type="similarity">
    <text evidence="5">Belongs to the protein kinase superfamily. Ser/Thr protein kinase family. GCN2 subfamily.</text>
</comment>
<feature type="region of interest" description="Disordered" evidence="6">
    <location>
        <begin position="26"/>
        <end position="62"/>
    </location>
</feature>
<evidence type="ECO:0000313" key="8">
    <source>
        <dbReference type="EMBL" id="GMM54957.1"/>
    </source>
</evidence>
<keyword evidence="3 8" id="KW-0418">Kinase</keyword>
<dbReference type="GO" id="GO:0005737">
    <property type="term" value="C:cytoplasm"/>
    <property type="evidence" value="ECO:0007669"/>
    <property type="project" value="TreeGrafter"/>
</dbReference>
<dbReference type="GO" id="GO:0110031">
    <property type="term" value="P:negative regulation of G2/MI transition of meiotic cell cycle"/>
    <property type="evidence" value="ECO:0007669"/>
    <property type="project" value="TreeGrafter"/>
</dbReference>
<dbReference type="InterPro" id="IPR050339">
    <property type="entry name" value="CC_SR_Kinase"/>
</dbReference>
<dbReference type="GO" id="GO:0005634">
    <property type="term" value="C:nucleus"/>
    <property type="evidence" value="ECO:0007669"/>
    <property type="project" value="TreeGrafter"/>
</dbReference>
<sequence>MPMDSANNDDIDMFSDDMMMVDMPEEMRRGSSSATEASDSTHPLRENNDRDSSNNLRFMPYSNNTLTRSTATLNLSLTRSSTLQNITEEYHGNDNTAASDTDIVTDVNASITRWSPFHTSNHRIPPRQTPTSRTINAGVNSQKFPTSRHGSAANPPPENQHSTTSIHRYPVTRHSSVANLMTESDNAPTTPVMQLKRTASKSGISPDVKHTRHGLSAQMPMTSQPSEYSLLKHAAMAQVDKENQHMAAPQPPSINITQDLPMTMAPLAPNFNPVGGLKSKVAQLKSRTSKEMTTPDTPVKRYPLRENTQLTNLSSSIQASSILEDSEFSTNLPHETNITNEYTGYQTAQIAGTPKIHVSSVEESSPLSAMRNSVYSQSRRNSPFNDPNKYKKLKKSRDSVIMKNIELTNSLQQFTDDLYGTGEEDQTPFNNTDLSMNSARSKSNNLSFFGQEEKSPREPSVMDDSFGFSRQSHISVGNNIPHQEGNDDDDDDDMMGGFSTPTKAKTIVGAKPRVLINNRTWNDNSSWNEMGSPSDINRSYASDISANENADDHLFEKFSNVTLLDEGHFSKVYQVTFAETQKKYAVKAISLNKRNSTGRILQEINLLAEIRDKSQDDAEGKEYVVDFVTSWKYQSSFYVMSDYYENGNLDKFLNEQIIAKNKRLDEWRIWKIIVELSLALRFIHDTCHIAHLDLKPANVMITFEGTLKLVDFGMATHLPLENQAFENEGDREYIAPEIISDSIYDFRADIFSLGLMVVEIATNVILPDNGNAWHKLRSGDLSDAGRLSSTDIHSESLFSTSTKFDTNITDLSNFNITSATNGETTTNNNLSLNSIKDGKRYKSSNHKYQELLSPKIPAWVPKFLIDGESLERTVKWMIDPDYNKRPTADELLHTEECMYVEMTRLTGAVIQEDDYGPRPKFFM</sequence>
<accession>A0AAV5RV15</accession>
<dbReference type="InterPro" id="IPR000719">
    <property type="entry name" value="Prot_kinase_dom"/>
</dbReference>
<dbReference type="SUPFAM" id="SSF56112">
    <property type="entry name" value="Protein kinase-like (PK-like)"/>
    <property type="match status" value="1"/>
</dbReference>
<gene>
    <name evidence="8" type="ORF">DAKH74_015730</name>
</gene>
<feature type="region of interest" description="Disordered" evidence="6">
    <location>
        <begin position="116"/>
        <end position="166"/>
    </location>
</feature>